<reference evidence="3 4" key="1">
    <citation type="journal article" date="2018" name="Evol. Lett.">
        <title>Horizontal gene cluster transfer increased hallucinogenic mushroom diversity.</title>
        <authorList>
            <person name="Reynolds H.T."/>
            <person name="Vijayakumar V."/>
            <person name="Gluck-Thaler E."/>
            <person name="Korotkin H.B."/>
            <person name="Matheny P.B."/>
            <person name="Slot J.C."/>
        </authorList>
    </citation>
    <scope>NUCLEOTIDE SEQUENCE [LARGE SCALE GENOMIC DNA]</scope>
    <source>
        <strain evidence="3 4">2629</strain>
    </source>
</reference>
<protein>
    <submittedName>
        <fullName evidence="3">Uncharacterized protein</fullName>
    </submittedName>
</protein>
<feature type="compositionally biased region" description="Polar residues" evidence="1">
    <location>
        <begin position="78"/>
        <end position="93"/>
    </location>
</feature>
<dbReference type="Proteomes" id="UP000284842">
    <property type="component" value="Unassembled WGS sequence"/>
</dbReference>
<dbReference type="EMBL" id="NHTK01006077">
    <property type="protein sequence ID" value="PPQ65089.1"/>
    <property type="molecule type" value="Genomic_DNA"/>
</dbReference>
<feature type="transmembrane region" description="Helical" evidence="2">
    <location>
        <begin position="399"/>
        <end position="418"/>
    </location>
</feature>
<sequence>MAQTLNRFQGVAPDHSQAFIHSSTHPRPQGRPTDQAIGSNTQRTDIPTSTTLELFPVSPHSKSLPSPECQHGNALASLPTTSNPDSGGQSGTPRVSHGHPTFTSTHEPDDDKDDGYELHTQEYSQTRGEEPRYGQALPSQTFTDIATKLLEDTSHGSFQAPAHSCARPPIQTEPEAHQQTASVSKNRFEYFVETETNGAYVFPQTPGLATRDKRTSNIITKHCRALFARLHYSFSCGFPSPSHHQFANDPEVSQLSGRLIERYARDMHPSTGQDLSSASDNFMEALKDPYLTLDPMYDALASRWRSVLNTHTNCSQHSYQAAGVLIASNLAFLQFTGIYPCTHLLGIVALAFAMVATLHGYTHVLWLKSMHGLHDLLAWGTLAKGNDAPSTVIVTSTPIVWLAWAALLFIADVVAYVWERRNGPVTDSALLNLSASIIVTLVVAFAILCGYYTFAAQRHFGGEMNKQSRDRLQYHLERSLSHASSTSDTSNPSVALHPVMPQSLPHFSGTHQHDNYVLPLYNIPGSSRRRRP</sequence>
<feature type="transmembrane region" description="Helical" evidence="2">
    <location>
        <begin position="430"/>
        <end position="454"/>
    </location>
</feature>
<dbReference type="STRING" id="181874.A0A409VFR6"/>
<proteinExistence type="predicted"/>
<feature type="region of interest" description="Disordered" evidence="1">
    <location>
        <begin position="157"/>
        <end position="182"/>
    </location>
</feature>
<dbReference type="AlphaFoldDB" id="A0A409VFR6"/>
<feature type="compositionally biased region" description="Polar residues" evidence="1">
    <location>
        <begin position="36"/>
        <end position="52"/>
    </location>
</feature>
<dbReference type="InParanoid" id="A0A409VFR6"/>
<feature type="transmembrane region" description="Helical" evidence="2">
    <location>
        <begin position="344"/>
        <end position="366"/>
    </location>
</feature>
<evidence type="ECO:0000256" key="2">
    <source>
        <dbReference type="SAM" id="Phobius"/>
    </source>
</evidence>
<evidence type="ECO:0000313" key="4">
    <source>
        <dbReference type="Proteomes" id="UP000284842"/>
    </source>
</evidence>
<gene>
    <name evidence="3" type="ORF">CVT24_003043</name>
</gene>
<organism evidence="3 4">
    <name type="scientific">Panaeolus cyanescens</name>
    <dbReference type="NCBI Taxonomy" id="181874"/>
    <lineage>
        <taxon>Eukaryota</taxon>
        <taxon>Fungi</taxon>
        <taxon>Dikarya</taxon>
        <taxon>Basidiomycota</taxon>
        <taxon>Agaricomycotina</taxon>
        <taxon>Agaricomycetes</taxon>
        <taxon>Agaricomycetidae</taxon>
        <taxon>Agaricales</taxon>
        <taxon>Agaricineae</taxon>
        <taxon>Galeropsidaceae</taxon>
        <taxon>Panaeolus</taxon>
    </lineage>
</organism>
<keyword evidence="2" id="KW-1133">Transmembrane helix</keyword>
<name>A0A409VFR6_9AGAR</name>
<keyword evidence="2" id="KW-0472">Membrane</keyword>
<keyword evidence="4" id="KW-1185">Reference proteome</keyword>
<evidence type="ECO:0000256" key="1">
    <source>
        <dbReference type="SAM" id="MobiDB-lite"/>
    </source>
</evidence>
<comment type="caution">
    <text evidence="3">The sequence shown here is derived from an EMBL/GenBank/DDBJ whole genome shotgun (WGS) entry which is preliminary data.</text>
</comment>
<accession>A0A409VFR6</accession>
<evidence type="ECO:0000313" key="3">
    <source>
        <dbReference type="EMBL" id="PPQ65089.1"/>
    </source>
</evidence>
<feature type="region of interest" description="Disordered" evidence="1">
    <location>
        <begin position="1"/>
        <end position="116"/>
    </location>
</feature>
<keyword evidence="2" id="KW-0812">Transmembrane</keyword>